<dbReference type="Proteomes" id="UP000235670">
    <property type="component" value="Unassembled WGS sequence"/>
</dbReference>
<dbReference type="OrthoDB" id="9775130at2"/>
<dbReference type="Gene3D" id="3.40.50.1820">
    <property type="entry name" value="alpha/beta hydrolase"/>
    <property type="match status" value="1"/>
</dbReference>
<dbReference type="InterPro" id="IPR029058">
    <property type="entry name" value="AB_hydrolase_fold"/>
</dbReference>
<gene>
    <name evidence="1" type="ORF">CJ218_01305</name>
</gene>
<dbReference type="AlphaFoldDB" id="A0A2N6SGZ4"/>
<comment type="caution">
    <text evidence="1">The sequence shown here is derived from an EMBL/GenBank/DDBJ whole genome shotgun (WGS) entry which is preliminary data.</text>
</comment>
<dbReference type="RefSeq" id="WP_031550042.1">
    <property type="nucleotide sequence ID" value="NZ_CAUTAO010000021.1"/>
</dbReference>
<evidence type="ECO:0000313" key="2">
    <source>
        <dbReference type="Proteomes" id="UP000235670"/>
    </source>
</evidence>
<proteinExistence type="predicted"/>
<dbReference type="InterPro" id="IPR050583">
    <property type="entry name" value="Mycobacterial_A85_antigen"/>
</dbReference>
<reference evidence="1 2" key="1">
    <citation type="submission" date="2017-09" db="EMBL/GenBank/DDBJ databases">
        <title>Bacterial strain isolated from the female urinary microbiota.</title>
        <authorList>
            <person name="Thomas-White K."/>
            <person name="Kumar N."/>
            <person name="Forster S."/>
            <person name="Putonti C."/>
            <person name="Lawley T."/>
            <person name="Wolfe A.J."/>
        </authorList>
    </citation>
    <scope>NUCLEOTIDE SEQUENCE [LARGE SCALE GENOMIC DNA]</scope>
    <source>
        <strain evidence="1 2">UMB0186</strain>
    </source>
</reference>
<name>A0A2N6SGZ4_9BACL</name>
<dbReference type="Pfam" id="PF00756">
    <property type="entry name" value="Esterase"/>
    <property type="match status" value="1"/>
</dbReference>
<sequence length="246" mass="28305">MNIEHLSHYSGNLGREMALNRYGHAGLPIVVFPSSGGTHNEYYDFGMIDACAEFINQGKVQFFTLSSVDSESWLCDWKAGHDRALAHTQYEKYVIEEAIPFIKHKTGWFGPMMATGCSMGGYHSFNIFLQHPDVFGKVIALSGVYDARFFVGEYGNDELIFRNSPSDNIWMQNDGWFIDHYRAADIIVCTGLGPWEQDGLPSFYSLKKAFEEKNIPAWFDVWGEDVAHDWPWWRIQMPYFLEKLNL</sequence>
<protein>
    <submittedName>
        <fullName evidence="1">Esterase</fullName>
    </submittedName>
</protein>
<dbReference type="PANTHER" id="PTHR48098:SF3">
    <property type="entry name" value="IRON(III) ENTEROBACTIN ESTERASE"/>
    <property type="match status" value="1"/>
</dbReference>
<dbReference type="InterPro" id="IPR000801">
    <property type="entry name" value="Esterase-like"/>
</dbReference>
<dbReference type="STRING" id="84135.GCA_001052115_00060"/>
<dbReference type="EMBL" id="PNGT01000001">
    <property type="protein sequence ID" value="PMC53206.1"/>
    <property type="molecule type" value="Genomic_DNA"/>
</dbReference>
<dbReference type="PANTHER" id="PTHR48098">
    <property type="entry name" value="ENTEROCHELIN ESTERASE-RELATED"/>
    <property type="match status" value="1"/>
</dbReference>
<evidence type="ECO:0000313" key="1">
    <source>
        <dbReference type="EMBL" id="PMC53206.1"/>
    </source>
</evidence>
<organism evidence="1 2">
    <name type="scientific">Gemella sanguinis</name>
    <dbReference type="NCBI Taxonomy" id="84135"/>
    <lineage>
        <taxon>Bacteria</taxon>
        <taxon>Bacillati</taxon>
        <taxon>Bacillota</taxon>
        <taxon>Bacilli</taxon>
        <taxon>Bacillales</taxon>
        <taxon>Gemellaceae</taxon>
        <taxon>Gemella</taxon>
    </lineage>
</organism>
<accession>A0A2N6SGZ4</accession>
<dbReference type="SUPFAM" id="SSF53474">
    <property type="entry name" value="alpha/beta-Hydrolases"/>
    <property type="match status" value="1"/>
</dbReference>